<dbReference type="Proteomes" id="UP001143910">
    <property type="component" value="Unassembled WGS sequence"/>
</dbReference>
<sequence length="208" mass="22458">MKLYNNLAAACLVPLVASQLGGDTYQTRNVTIDLDKVVLSNDADCGKATGDFDNLYKTANCRSPVGSTPLRGLSGDNIIYGENNFALFTFNSVRPFPDTLFSGPAAFDVAFDVDSLEFGGNSSISLQLVWKFRTLYVADETITFNAKDNGQPPYKVNVNKTGVSADSISVEAYVLDGGSISTAEFKLGIFNIDFGLSSDSYLYSLFIL</sequence>
<evidence type="ECO:0000313" key="1">
    <source>
        <dbReference type="EMBL" id="KAJ2970947.1"/>
    </source>
</evidence>
<organism evidence="1 2">
    <name type="scientific">Zarea fungicola</name>
    <dbReference type="NCBI Taxonomy" id="93591"/>
    <lineage>
        <taxon>Eukaryota</taxon>
        <taxon>Fungi</taxon>
        <taxon>Dikarya</taxon>
        <taxon>Ascomycota</taxon>
        <taxon>Pezizomycotina</taxon>
        <taxon>Sordariomycetes</taxon>
        <taxon>Hypocreomycetidae</taxon>
        <taxon>Hypocreales</taxon>
        <taxon>Cordycipitaceae</taxon>
        <taxon>Zarea</taxon>
    </lineage>
</organism>
<keyword evidence="2" id="KW-1185">Reference proteome</keyword>
<proteinExistence type="predicted"/>
<gene>
    <name evidence="1" type="ORF">NQ176_g7938</name>
</gene>
<protein>
    <submittedName>
        <fullName evidence="1">Uncharacterized protein</fullName>
    </submittedName>
</protein>
<reference evidence="1" key="1">
    <citation type="submission" date="2022-08" db="EMBL/GenBank/DDBJ databases">
        <title>Genome Sequence of Lecanicillium fungicola.</title>
        <authorList>
            <person name="Buettner E."/>
        </authorList>
    </citation>
    <scope>NUCLEOTIDE SEQUENCE</scope>
    <source>
        <strain evidence="1">Babe33</strain>
    </source>
</reference>
<accession>A0ACC1MVC0</accession>
<name>A0ACC1MVC0_9HYPO</name>
<evidence type="ECO:0000313" key="2">
    <source>
        <dbReference type="Proteomes" id="UP001143910"/>
    </source>
</evidence>
<dbReference type="EMBL" id="JANJQO010001438">
    <property type="protein sequence ID" value="KAJ2970947.1"/>
    <property type="molecule type" value="Genomic_DNA"/>
</dbReference>
<comment type="caution">
    <text evidence="1">The sequence shown here is derived from an EMBL/GenBank/DDBJ whole genome shotgun (WGS) entry which is preliminary data.</text>
</comment>